<evidence type="ECO:0000313" key="3">
    <source>
        <dbReference type="EMBL" id="SFM02066.1"/>
    </source>
</evidence>
<accession>A0A1I4MG99</accession>
<dbReference type="InterPro" id="IPR007712">
    <property type="entry name" value="RelE/ParE_toxin"/>
</dbReference>
<protein>
    <submittedName>
        <fullName evidence="3">mRNA interferase RelE/StbE</fullName>
    </submittedName>
</protein>
<name>A0A1I4MG99_9BACI</name>
<keyword evidence="2" id="KW-1277">Toxin-antitoxin system</keyword>
<evidence type="ECO:0000313" key="4">
    <source>
        <dbReference type="Proteomes" id="UP000199668"/>
    </source>
</evidence>
<dbReference type="OrthoDB" id="9805098at2"/>
<dbReference type="InterPro" id="IPR035093">
    <property type="entry name" value="RelE/ParE_toxin_dom_sf"/>
</dbReference>
<sequence length="89" mass="10630">MTSNYRVIIEKKAEKFIKKQDVIRKKQIMKVIEQLQVDPYRVGNVKPVKGSDFETYRYRLGDFRLIYRIHNDELLILVLDIGPRGSIYK</sequence>
<organism evidence="3 4">
    <name type="scientific">Salibacterium qingdaonense</name>
    <dbReference type="NCBI Taxonomy" id="266892"/>
    <lineage>
        <taxon>Bacteria</taxon>
        <taxon>Bacillati</taxon>
        <taxon>Bacillota</taxon>
        <taxon>Bacilli</taxon>
        <taxon>Bacillales</taxon>
        <taxon>Bacillaceae</taxon>
    </lineage>
</organism>
<dbReference type="Gene3D" id="3.30.2310.20">
    <property type="entry name" value="RelE-like"/>
    <property type="match status" value="1"/>
</dbReference>
<dbReference type="Pfam" id="PF05016">
    <property type="entry name" value="ParE_toxin"/>
    <property type="match status" value="1"/>
</dbReference>
<dbReference type="AlphaFoldDB" id="A0A1I4MG99"/>
<dbReference type="PANTHER" id="PTHR35601">
    <property type="entry name" value="TOXIN RELE"/>
    <property type="match status" value="1"/>
</dbReference>
<comment type="similarity">
    <text evidence="1">Belongs to the RelE toxin family.</text>
</comment>
<dbReference type="PANTHER" id="PTHR35601:SF1">
    <property type="entry name" value="TOXIN RELE"/>
    <property type="match status" value="1"/>
</dbReference>
<dbReference type="Proteomes" id="UP000199668">
    <property type="component" value="Unassembled WGS sequence"/>
</dbReference>
<reference evidence="3 4" key="1">
    <citation type="submission" date="2016-10" db="EMBL/GenBank/DDBJ databases">
        <authorList>
            <person name="de Groot N.N."/>
        </authorList>
    </citation>
    <scope>NUCLEOTIDE SEQUENCE [LARGE SCALE GENOMIC DNA]</scope>
    <source>
        <strain evidence="3 4">CGMCC 1.6134</strain>
    </source>
</reference>
<dbReference type="EMBL" id="FOTY01000011">
    <property type="protein sequence ID" value="SFM02066.1"/>
    <property type="molecule type" value="Genomic_DNA"/>
</dbReference>
<gene>
    <name evidence="3" type="ORF">SAMN04488054_11190</name>
</gene>
<dbReference type="SUPFAM" id="SSF143011">
    <property type="entry name" value="RelE-like"/>
    <property type="match status" value="1"/>
</dbReference>
<evidence type="ECO:0000256" key="2">
    <source>
        <dbReference type="ARBA" id="ARBA00022649"/>
    </source>
</evidence>
<dbReference type="STRING" id="266892.SAMN04488054_11190"/>
<evidence type="ECO:0000256" key="1">
    <source>
        <dbReference type="ARBA" id="ARBA00006226"/>
    </source>
</evidence>
<dbReference type="RefSeq" id="WP_090926960.1">
    <property type="nucleotide sequence ID" value="NZ_FOTY01000011.1"/>
</dbReference>
<proteinExistence type="inferred from homology"/>
<keyword evidence="4" id="KW-1185">Reference proteome</keyword>